<keyword evidence="3" id="KW-1185">Reference proteome</keyword>
<evidence type="ECO:0000256" key="1">
    <source>
        <dbReference type="SAM" id="SignalP"/>
    </source>
</evidence>
<dbReference type="Proteomes" id="UP000290889">
    <property type="component" value="Chromosome"/>
</dbReference>
<reference evidence="2 3" key="1">
    <citation type="submission" date="2019-01" db="EMBL/GenBank/DDBJ databases">
        <title>Muriicola soli sp. nov., isolated from soil.</title>
        <authorList>
            <person name="Kang H.J."/>
            <person name="Kim S.B."/>
        </authorList>
    </citation>
    <scope>NUCLEOTIDE SEQUENCE [LARGE SCALE GENOMIC DNA]</scope>
    <source>
        <strain evidence="2 3">MMS17-SY002</strain>
    </source>
</reference>
<proteinExistence type="predicted"/>
<dbReference type="RefSeq" id="WP_129604615.1">
    <property type="nucleotide sequence ID" value="NZ_CP035544.1"/>
</dbReference>
<dbReference type="KEGG" id="mur:EQY75_07845"/>
<organism evidence="2 3">
    <name type="scientific">Muriicola soli</name>
    <dbReference type="NCBI Taxonomy" id="2507538"/>
    <lineage>
        <taxon>Bacteria</taxon>
        <taxon>Pseudomonadati</taxon>
        <taxon>Bacteroidota</taxon>
        <taxon>Flavobacteriia</taxon>
        <taxon>Flavobacteriales</taxon>
        <taxon>Flavobacteriaceae</taxon>
        <taxon>Muriicola</taxon>
    </lineage>
</organism>
<gene>
    <name evidence="2" type="ORF">EQY75_07845</name>
</gene>
<dbReference type="OrthoDB" id="9786191at2"/>
<name>A0A411E9Q2_9FLAO</name>
<dbReference type="AlphaFoldDB" id="A0A411E9Q2"/>
<dbReference type="EMBL" id="CP035544">
    <property type="protein sequence ID" value="QBA64441.1"/>
    <property type="molecule type" value="Genomic_DNA"/>
</dbReference>
<feature type="chain" id="PRO_5019204940" description="Cytochrome c domain-containing protein" evidence="1">
    <location>
        <begin position="19"/>
        <end position="123"/>
    </location>
</feature>
<dbReference type="PROSITE" id="PS51257">
    <property type="entry name" value="PROKAR_LIPOPROTEIN"/>
    <property type="match status" value="1"/>
</dbReference>
<keyword evidence="1" id="KW-0732">Signal</keyword>
<accession>A0A411E9Q2</accession>
<evidence type="ECO:0000313" key="2">
    <source>
        <dbReference type="EMBL" id="QBA64441.1"/>
    </source>
</evidence>
<evidence type="ECO:0008006" key="4">
    <source>
        <dbReference type="Google" id="ProtNLM"/>
    </source>
</evidence>
<sequence>MKTIKIGLLLGLYFLVIACSKSDNSEGMGTEDTNNEDPNSTALSYQNDIRPIIQGNCLSCHSNPPTNNAPMSLTSLSLVKSAIENRNLLSRINSTTNPMPPDGLMPLSARELIAEWANQGFPE</sequence>
<feature type="signal peptide" evidence="1">
    <location>
        <begin position="1"/>
        <end position="18"/>
    </location>
</feature>
<evidence type="ECO:0000313" key="3">
    <source>
        <dbReference type="Proteomes" id="UP000290889"/>
    </source>
</evidence>
<protein>
    <recommendedName>
        <fullName evidence="4">Cytochrome c domain-containing protein</fullName>
    </recommendedName>
</protein>